<dbReference type="GeneID" id="85385300"/>
<dbReference type="EMBL" id="JAHMHS010000010">
    <property type="protein sequence ID" value="KAK1729747.1"/>
    <property type="molecule type" value="Genomic_DNA"/>
</dbReference>
<gene>
    <name evidence="2" type="ORF">BDZ83DRAFT_16196</name>
</gene>
<organism evidence="2 3">
    <name type="scientific">Glomerella acutata</name>
    <name type="common">Colletotrichum acutatum</name>
    <dbReference type="NCBI Taxonomy" id="27357"/>
    <lineage>
        <taxon>Eukaryota</taxon>
        <taxon>Fungi</taxon>
        <taxon>Dikarya</taxon>
        <taxon>Ascomycota</taxon>
        <taxon>Pezizomycotina</taxon>
        <taxon>Sordariomycetes</taxon>
        <taxon>Hypocreomycetidae</taxon>
        <taxon>Glomerellales</taxon>
        <taxon>Glomerellaceae</taxon>
        <taxon>Colletotrichum</taxon>
        <taxon>Colletotrichum acutatum species complex</taxon>
    </lineage>
</organism>
<evidence type="ECO:0000313" key="2">
    <source>
        <dbReference type="EMBL" id="KAK1729747.1"/>
    </source>
</evidence>
<dbReference type="Proteomes" id="UP001244207">
    <property type="component" value="Unassembled WGS sequence"/>
</dbReference>
<keyword evidence="1" id="KW-0472">Membrane</keyword>
<keyword evidence="1" id="KW-1133">Transmembrane helix</keyword>
<keyword evidence="3" id="KW-1185">Reference proteome</keyword>
<accession>A0AAD8XLX4</accession>
<proteinExistence type="predicted"/>
<reference evidence="2" key="1">
    <citation type="submission" date="2021-12" db="EMBL/GenBank/DDBJ databases">
        <title>Comparative genomics, transcriptomics and evolutionary studies reveal genomic signatures of adaptation to plant cell wall in hemibiotrophic fungi.</title>
        <authorList>
            <consortium name="DOE Joint Genome Institute"/>
            <person name="Baroncelli R."/>
            <person name="Diaz J.F."/>
            <person name="Benocci T."/>
            <person name="Peng M."/>
            <person name="Battaglia E."/>
            <person name="Haridas S."/>
            <person name="Andreopoulos W."/>
            <person name="Labutti K."/>
            <person name="Pangilinan J."/>
            <person name="Floch G.L."/>
            <person name="Makela M.R."/>
            <person name="Henrissat B."/>
            <person name="Grigoriev I.V."/>
            <person name="Crouch J.A."/>
            <person name="De Vries R.P."/>
            <person name="Sukno S.A."/>
            <person name="Thon M.R."/>
        </authorList>
    </citation>
    <scope>NUCLEOTIDE SEQUENCE</scope>
    <source>
        <strain evidence="2">CBS 112980</strain>
    </source>
</reference>
<evidence type="ECO:0000313" key="3">
    <source>
        <dbReference type="Proteomes" id="UP001244207"/>
    </source>
</evidence>
<evidence type="ECO:0000256" key="1">
    <source>
        <dbReference type="SAM" id="Phobius"/>
    </source>
</evidence>
<dbReference type="RefSeq" id="XP_060369802.1">
    <property type="nucleotide sequence ID" value="XM_060501401.1"/>
</dbReference>
<name>A0AAD8XLX4_GLOAC</name>
<protein>
    <submittedName>
        <fullName evidence="2">Uncharacterized protein</fullName>
    </submittedName>
</protein>
<dbReference type="AlphaFoldDB" id="A0AAD8XLX4"/>
<feature type="transmembrane region" description="Helical" evidence="1">
    <location>
        <begin position="39"/>
        <end position="59"/>
    </location>
</feature>
<comment type="caution">
    <text evidence="2">The sequence shown here is derived from an EMBL/GenBank/DDBJ whole genome shotgun (WGS) entry which is preliminary data.</text>
</comment>
<sequence length="105" mass="11439">MAGAAASCTTYLLLCVYRMCLQDVSQNCSLPFTLHSNPIFLLLLFSTFSSLASNLLFFIRCTCMWPPGVMSLAGLECQLSVRREKTAILASTSHLRGCSLQPTGP</sequence>
<keyword evidence="1" id="KW-0812">Transmembrane</keyword>